<reference evidence="2" key="1">
    <citation type="submission" date="2017-04" db="EMBL/GenBank/DDBJ databases">
        <title>Function of individual gut microbiota members based on whole genome sequencing of pure cultures obtained from chicken caecum.</title>
        <authorList>
            <person name="Medvecky M."/>
            <person name="Cejkova D."/>
            <person name="Polansky O."/>
            <person name="Karasova D."/>
            <person name="Kubasova T."/>
            <person name="Cizek A."/>
            <person name="Rychlik I."/>
        </authorList>
    </citation>
    <scope>NUCLEOTIDE SEQUENCE [LARGE SCALE GENOMIC DNA]</scope>
    <source>
        <strain evidence="2">An199</strain>
    </source>
</reference>
<sequence length="88" mass="9897">MRIKKGFVLRRMCGEHVVTADSLEQINFNKLVTLNESAAYLWQAVEDRDFSPELLAGLLAERYGIDHDRASADAVDICEAWQKAGVTE</sequence>
<organism evidence="1 2">
    <name type="scientific">Parabacteroides distasonis</name>
    <dbReference type="NCBI Taxonomy" id="823"/>
    <lineage>
        <taxon>Bacteria</taxon>
        <taxon>Pseudomonadati</taxon>
        <taxon>Bacteroidota</taxon>
        <taxon>Bacteroidia</taxon>
        <taxon>Bacteroidales</taxon>
        <taxon>Tannerellaceae</taxon>
        <taxon>Parabacteroides</taxon>
    </lineage>
</organism>
<gene>
    <name evidence="1" type="ORF">B5F32_09110</name>
</gene>
<dbReference type="EMBL" id="NFJX01000006">
    <property type="protein sequence ID" value="OUP19666.1"/>
    <property type="molecule type" value="Genomic_DNA"/>
</dbReference>
<dbReference type="AlphaFoldDB" id="A0A1Y4IJI7"/>
<name>A0A1Y4IJI7_PARDI</name>
<dbReference type="Pfam" id="PF05402">
    <property type="entry name" value="PqqD"/>
    <property type="match status" value="1"/>
</dbReference>
<protein>
    <submittedName>
        <fullName evidence="1">PqqD family protein</fullName>
    </submittedName>
</protein>
<dbReference type="RefSeq" id="WP_087344075.1">
    <property type="nucleotide sequence ID" value="NZ_JAQMQD010000005.1"/>
</dbReference>
<comment type="caution">
    <text evidence="1">The sequence shown here is derived from an EMBL/GenBank/DDBJ whole genome shotgun (WGS) entry which is preliminary data.</text>
</comment>
<dbReference type="Proteomes" id="UP000195950">
    <property type="component" value="Unassembled WGS sequence"/>
</dbReference>
<evidence type="ECO:0000313" key="2">
    <source>
        <dbReference type="Proteomes" id="UP000195950"/>
    </source>
</evidence>
<dbReference type="InterPro" id="IPR008792">
    <property type="entry name" value="PQQD"/>
</dbReference>
<accession>A0A1Y4IJI7</accession>
<proteinExistence type="predicted"/>
<evidence type="ECO:0000313" key="1">
    <source>
        <dbReference type="EMBL" id="OUP19666.1"/>
    </source>
</evidence>